<gene>
    <name evidence="2" type="ORF">ONZ51_g2561</name>
</gene>
<organism evidence="2 3">
    <name type="scientific">Trametes cubensis</name>
    <dbReference type="NCBI Taxonomy" id="1111947"/>
    <lineage>
        <taxon>Eukaryota</taxon>
        <taxon>Fungi</taxon>
        <taxon>Dikarya</taxon>
        <taxon>Basidiomycota</taxon>
        <taxon>Agaricomycotina</taxon>
        <taxon>Agaricomycetes</taxon>
        <taxon>Polyporales</taxon>
        <taxon>Polyporaceae</taxon>
        <taxon>Trametes</taxon>
    </lineage>
</organism>
<dbReference type="EMBL" id="JAPEVG010000040">
    <property type="protein sequence ID" value="KAJ8490083.1"/>
    <property type="molecule type" value="Genomic_DNA"/>
</dbReference>
<accession>A0AAD7U1U7</accession>
<reference evidence="2" key="1">
    <citation type="submission" date="2022-11" db="EMBL/GenBank/DDBJ databases">
        <title>Genome Sequence of Cubamyces cubensis.</title>
        <authorList>
            <person name="Buettner E."/>
        </authorList>
    </citation>
    <scope>NUCLEOTIDE SEQUENCE</scope>
    <source>
        <strain evidence="2">MPL-01</strain>
    </source>
</reference>
<dbReference type="SUPFAM" id="SSF56204">
    <property type="entry name" value="Hect, E3 ligase catalytic domain"/>
    <property type="match status" value="1"/>
</dbReference>
<dbReference type="InterPro" id="IPR035983">
    <property type="entry name" value="Hect_E3_ubiquitin_ligase"/>
</dbReference>
<dbReference type="AlphaFoldDB" id="A0AAD7U1U7"/>
<evidence type="ECO:0000313" key="3">
    <source>
        <dbReference type="Proteomes" id="UP001215151"/>
    </source>
</evidence>
<keyword evidence="3" id="KW-1185">Reference proteome</keyword>
<feature type="compositionally biased region" description="Polar residues" evidence="1">
    <location>
        <begin position="421"/>
        <end position="431"/>
    </location>
</feature>
<name>A0AAD7U1U7_9APHY</name>
<proteinExistence type="predicted"/>
<evidence type="ECO:0000256" key="1">
    <source>
        <dbReference type="SAM" id="MobiDB-lite"/>
    </source>
</evidence>
<sequence length="492" mass="54707">MTPPTGASEQAPQSLRSALEELAAALHNTEADPDTLASVIAARFSSASSNQAKLLRVLKTINYMYSPKTPGNTSDANIEKVQNVHESFNFLSLWQRLGGCVSIIGDSTPEMEHSTLRLPCYCSSNGGLPADEFSVTKLVGNKKFVQLSANYHLNSSIKDRIEALLAGFYEIIPKDLITISPHLLRRYLHMILIHECRIVVLGCLYLFPHYAAGRLVSRSEDCVPGTPEGFEQPHVLRQTFRKSMGEYCRWHVSRFSCSSARGKRAGCSLPSVSTPFLQYSWNNPPEALDDPLRYALHYPTLKDVCTVDGKSIRALASNCERRTVFYNHLLHTVSYNDEGTLADRIDYVIVHPDLYSHVEASISHLPEVKDLIDVYRALARAAPSYGVIIGYNKKTLAPKSEEKKVDQIANEAYQADEDTDVSSNGGWSVPSTDPWKISTPDPEEEAIKWGQTSVEESTASLVSSRPDLPYSEIESFDLLPELNHLELSTINE</sequence>
<feature type="region of interest" description="Disordered" evidence="1">
    <location>
        <begin position="417"/>
        <end position="441"/>
    </location>
</feature>
<evidence type="ECO:0000313" key="2">
    <source>
        <dbReference type="EMBL" id="KAJ8490083.1"/>
    </source>
</evidence>
<comment type="caution">
    <text evidence="2">The sequence shown here is derived from an EMBL/GenBank/DDBJ whole genome shotgun (WGS) entry which is preliminary data.</text>
</comment>
<dbReference type="Proteomes" id="UP001215151">
    <property type="component" value="Unassembled WGS sequence"/>
</dbReference>
<dbReference type="GO" id="GO:0004842">
    <property type="term" value="F:ubiquitin-protein transferase activity"/>
    <property type="evidence" value="ECO:0007669"/>
    <property type="project" value="InterPro"/>
</dbReference>
<protein>
    <submittedName>
        <fullName evidence="2">Uncharacterized protein</fullName>
    </submittedName>
</protein>